<evidence type="ECO:0000313" key="4">
    <source>
        <dbReference type="Proteomes" id="UP000014568"/>
    </source>
</evidence>
<evidence type="ECO:0000256" key="1">
    <source>
        <dbReference type="ARBA" id="ARBA00023125"/>
    </source>
</evidence>
<dbReference type="eggNOG" id="COG0675">
    <property type="taxonomic scope" value="Bacteria"/>
</dbReference>
<dbReference type="AlphaFoldDB" id="S3P6E5"/>
<keyword evidence="1" id="KW-0238">DNA-binding</keyword>
<dbReference type="InterPro" id="IPR010095">
    <property type="entry name" value="Cas12f1-like_TNB"/>
</dbReference>
<reference evidence="3 4" key="1">
    <citation type="submission" date="2013-06" db="EMBL/GenBank/DDBJ databases">
        <title>The Genome Sequence of Acinetobacter rudis CIP 110305.</title>
        <authorList>
            <consortium name="The Broad Institute Genome Sequencing Platform"/>
            <consortium name="The Broad Institute Genome Sequencing Center for Infectious Disease"/>
            <person name="Cerqueira G."/>
            <person name="Feldgarden M."/>
            <person name="Courvalin P."/>
            <person name="Perichon B."/>
            <person name="Grillot-Courvalin C."/>
            <person name="Clermont D."/>
            <person name="Rocha E."/>
            <person name="Yoon E.-J."/>
            <person name="Nemec A."/>
            <person name="Young S.K."/>
            <person name="Zeng Q."/>
            <person name="Gargeya S."/>
            <person name="Fitzgerald M."/>
            <person name="Abouelleil A."/>
            <person name="Alvarado L."/>
            <person name="Berlin A.M."/>
            <person name="Chapman S.B."/>
            <person name="Dewar J."/>
            <person name="Goldberg J."/>
            <person name="Griggs A."/>
            <person name="Gujja S."/>
            <person name="Hansen M."/>
            <person name="Howarth C."/>
            <person name="Imamovic A."/>
            <person name="Larimer J."/>
            <person name="McCowan C."/>
            <person name="Murphy C."/>
            <person name="Pearson M."/>
            <person name="Priest M."/>
            <person name="Roberts A."/>
            <person name="Saif S."/>
            <person name="Shea T."/>
            <person name="Sykes S."/>
            <person name="Wortman J."/>
            <person name="Nusbaum C."/>
            <person name="Birren B."/>
        </authorList>
    </citation>
    <scope>NUCLEOTIDE SEQUENCE [LARGE SCALE GENOMIC DNA]</scope>
    <source>
        <strain evidence="3 4">CIP 110305</strain>
    </source>
</reference>
<evidence type="ECO:0000313" key="3">
    <source>
        <dbReference type="EMBL" id="EPF74436.1"/>
    </source>
</evidence>
<dbReference type="GO" id="GO:0003677">
    <property type="term" value="F:DNA binding"/>
    <property type="evidence" value="ECO:0007669"/>
    <property type="project" value="UniProtKB-KW"/>
</dbReference>
<gene>
    <name evidence="3" type="ORF">F945_01475</name>
</gene>
<dbReference type="RefSeq" id="WP_016655883.1">
    <property type="nucleotide sequence ID" value="NZ_KE340352.1"/>
</dbReference>
<feature type="non-terminal residue" evidence="3">
    <location>
        <position position="1"/>
    </location>
</feature>
<dbReference type="Pfam" id="PF07282">
    <property type="entry name" value="Cas12f1-like_TNB"/>
    <property type="match status" value="1"/>
</dbReference>
<protein>
    <submittedName>
        <fullName evidence="3">IS605 OrfB family transposase</fullName>
    </submittedName>
</protein>
<keyword evidence="4" id="KW-1185">Reference proteome</keyword>
<sequence length="128" mass="13903">HKASTKLVKNNALIVVGDLSAKQLVKTKMAKSVLDAGFSALKTMLKYKCENAGVLFEEVSERFTTQICSSCGDITSSSPKGRIDLRIRVWECECGSSNQRDVNAAKNILLAKQCFSGHKRLAVGITPV</sequence>
<organism evidence="3 4">
    <name type="scientific">Acinetobacter rudis CIP 110305</name>
    <dbReference type="NCBI Taxonomy" id="421052"/>
    <lineage>
        <taxon>Bacteria</taxon>
        <taxon>Pseudomonadati</taxon>
        <taxon>Pseudomonadota</taxon>
        <taxon>Gammaproteobacteria</taxon>
        <taxon>Moraxellales</taxon>
        <taxon>Moraxellaceae</taxon>
        <taxon>Acinetobacter</taxon>
    </lineage>
</organism>
<dbReference type="NCBIfam" id="NF040570">
    <property type="entry name" value="guided_TnpB"/>
    <property type="match status" value="1"/>
</dbReference>
<name>S3P6E5_9GAMM</name>
<dbReference type="HOGENOM" id="CLU_032903_10_3_6"/>
<evidence type="ECO:0000259" key="2">
    <source>
        <dbReference type="Pfam" id="PF07282"/>
    </source>
</evidence>
<dbReference type="EMBL" id="ATGI01000018">
    <property type="protein sequence ID" value="EPF74436.1"/>
    <property type="molecule type" value="Genomic_DNA"/>
</dbReference>
<comment type="caution">
    <text evidence="3">The sequence shown here is derived from an EMBL/GenBank/DDBJ whole genome shotgun (WGS) entry which is preliminary data.</text>
</comment>
<proteinExistence type="predicted"/>
<dbReference type="Proteomes" id="UP000014568">
    <property type="component" value="Unassembled WGS sequence"/>
</dbReference>
<feature type="domain" description="Cas12f1-like TNB" evidence="2">
    <location>
        <begin position="38"/>
        <end position="108"/>
    </location>
</feature>
<accession>S3P6E5</accession>
<dbReference type="NCBIfam" id="TIGR01766">
    <property type="entry name" value="IS200/IS605 family accessory protein TnpB-like domain"/>
    <property type="match status" value="1"/>
</dbReference>